<dbReference type="GO" id="GO:0046168">
    <property type="term" value="P:glycerol-3-phosphate catabolic process"/>
    <property type="evidence" value="ECO:0007669"/>
    <property type="project" value="TreeGrafter"/>
</dbReference>
<dbReference type="GO" id="GO:0006071">
    <property type="term" value="P:glycerol metabolic process"/>
    <property type="evidence" value="ECO:0007669"/>
    <property type="project" value="UniProtKB-KW"/>
</dbReference>
<keyword evidence="6" id="KW-0560">Oxidoreductase</keyword>
<dbReference type="PRINTS" id="PR01001">
    <property type="entry name" value="FADG3PDH"/>
</dbReference>
<feature type="domain" description="FAD dependent oxidoreductase" evidence="7">
    <location>
        <begin position="18"/>
        <end position="374"/>
    </location>
</feature>
<dbReference type="PANTHER" id="PTHR11985">
    <property type="entry name" value="GLYCEROL-3-PHOSPHATE DEHYDROGENASE"/>
    <property type="match status" value="1"/>
</dbReference>
<evidence type="ECO:0000259" key="7">
    <source>
        <dbReference type="Pfam" id="PF01266"/>
    </source>
</evidence>
<comment type="caution">
    <text evidence="9">The sequence shown here is derived from an EMBL/GenBank/DDBJ whole genome shotgun (WGS) entry which is preliminary data.</text>
</comment>
<dbReference type="EMBL" id="RQGA01000003">
    <property type="protein sequence ID" value="TGL44904.1"/>
    <property type="molecule type" value="Genomic_DNA"/>
</dbReference>
<dbReference type="AlphaFoldDB" id="A0A4R9JLB3"/>
<sequence>MNLKLDRFIETYDGEEFDVTIIGGGITGASLAYEVASRGYTVALVEKKDFGGATSAATGKLIHGGLRYLKQFEIGLVREALKERRILSNIAPNLVYPYPMVIPKPGLMARIGLFVYDLLSFDSKWTWDESKQIPNHKYLKRKDLLEKNLGDFEDAAYFYDAICLSPERLTLSFLKSAAAYGAKLSNYTVVEDLIWKDKTVVGIRVRDALTNAESQIRSKVTINASGPWTHHILSKSPKTEQPLPKKRSEGIYIITKKLTNLMTLYVGDKGHFSFAPWRGHSMIGPTEKSYFGNVEDWKLTRESIIEFIDYINETSHLKEKLSIDDVIYAYGGLRPLIESSDDTYSASRRSELYDHVRDGIQGLITAAGGKYTTSRHFAESIFKRIQKKLTKKSSPNISAKQYLYASQIPNVEIFIQAAQKQNVDFSEKTIDYLIRHYGLQYEIILDLAKKAKNLGAVLNQDGEILAEVVYAIRYEMAKSLSDIFLRRTGLGTLGILSDEIMKAIIGEAAIEWNWSEEKKQKETEAIYKVLKLPV</sequence>
<evidence type="ECO:0000256" key="3">
    <source>
        <dbReference type="ARBA" id="ARBA00022630"/>
    </source>
</evidence>
<feature type="domain" description="Alpha-glycerophosphate oxidase C-terminal" evidence="8">
    <location>
        <begin position="419"/>
        <end position="519"/>
    </location>
</feature>
<accession>A0A4R9JLB3</accession>
<dbReference type="InterPro" id="IPR038299">
    <property type="entry name" value="DAO_C_sf"/>
</dbReference>
<dbReference type="PANTHER" id="PTHR11985:SF35">
    <property type="entry name" value="ANAEROBIC GLYCEROL-3-PHOSPHATE DEHYDROGENASE SUBUNIT A"/>
    <property type="match status" value="1"/>
</dbReference>
<dbReference type="InterPro" id="IPR006076">
    <property type="entry name" value="FAD-dep_OxRdtase"/>
</dbReference>
<keyword evidence="5" id="KW-0274">FAD</keyword>
<keyword evidence="10" id="KW-1185">Reference proteome</keyword>
<evidence type="ECO:0000256" key="6">
    <source>
        <dbReference type="ARBA" id="ARBA00023002"/>
    </source>
</evidence>
<organism evidence="9 10">
    <name type="scientific">Leptospira perdikensis</name>
    <dbReference type="NCBI Taxonomy" id="2484948"/>
    <lineage>
        <taxon>Bacteria</taxon>
        <taxon>Pseudomonadati</taxon>
        <taxon>Spirochaetota</taxon>
        <taxon>Spirochaetia</taxon>
        <taxon>Leptospirales</taxon>
        <taxon>Leptospiraceae</taxon>
        <taxon>Leptospira</taxon>
    </lineage>
</organism>
<evidence type="ECO:0000256" key="2">
    <source>
        <dbReference type="ARBA" id="ARBA00007330"/>
    </source>
</evidence>
<evidence type="ECO:0000256" key="4">
    <source>
        <dbReference type="ARBA" id="ARBA00022798"/>
    </source>
</evidence>
<dbReference type="Pfam" id="PF01266">
    <property type="entry name" value="DAO"/>
    <property type="match status" value="1"/>
</dbReference>
<comment type="similarity">
    <text evidence="2">Belongs to the FAD-dependent glycerol-3-phosphate dehydrogenase family.</text>
</comment>
<dbReference type="Gene3D" id="3.50.50.60">
    <property type="entry name" value="FAD/NAD(P)-binding domain"/>
    <property type="match status" value="1"/>
</dbReference>
<comment type="cofactor">
    <cofactor evidence="1">
        <name>FAD</name>
        <dbReference type="ChEBI" id="CHEBI:57692"/>
    </cofactor>
</comment>
<dbReference type="InterPro" id="IPR031656">
    <property type="entry name" value="DAO_C"/>
</dbReference>
<dbReference type="SUPFAM" id="SSF51905">
    <property type="entry name" value="FAD/NAD(P)-binding domain"/>
    <property type="match status" value="1"/>
</dbReference>
<dbReference type="OrthoDB" id="9801699at2"/>
<gene>
    <name evidence="9" type="ORF">EHQ49_05440</name>
</gene>
<proteinExistence type="inferred from homology"/>
<keyword evidence="3" id="KW-0285">Flavoprotein</keyword>
<dbReference type="GO" id="GO:0004368">
    <property type="term" value="F:glycerol-3-phosphate dehydrogenase (quinone) activity"/>
    <property type="evidence" value="ECO:0007669"/>
    <property type="project" value="InterPro"/>
</dbReference>
<dbReference type="Proteomes" id="UP000298125">
    <property type="component" value="Unassembled WGS sequence"/>
</dbReference>
<keyword evidence="4" id="KW-0319">Glycerol metabolism</keyword>
<dbReference type="Gene3D" id="1.10.8.870">
    <property type="entry name" value="Alpha-glycerophosphate oxidase, cap domain"/>
    <property type="match status" value="1"/>
</dbReference>
<evidence type="ECO:0000313" key="10">
    <source>
        <dbReference type="Proteomes" id="UP000298125"/>
    </source>
</evidence>
<reference evidence="9" key="1">
    <citation type="journal article" date="2019" name="PLoS Negl. Trop. Dis.">
        <title>Revisiting the worldwide diversity of Leptospira species in the environment.</title>
        <authorList>
            <person name="Vincent A.T."/>
            <person name="Schiettekatte O."/>
            <person name="Bourhy P."/>
            <person name="Veyrier F.J."/>
            <person name="Picardeau M."/>
        </authorList>
    </citation>
    <scope>NUCLEOTIDE SEQUENCE [LARGE SCALE GENOMIC DNA]</scope>
    <source>
        <strain evidence="9">201702692</strain>
    </source>
</reference>
<evidence type="ECO:0000256" key="1">
    <source>
        <dbReference type="ARBA" id="ARBA00001974"/>
    </source>
</evidence>
<evidence type="ECO:0000313" key="9">
    <source>
        <dbReference type="EMBL" id="TGL44904.1"/>
    </source>
</evidence>
<dbReference type="InterPro" id="IPR036188">
    <property type="entry name" value="FAD/NAD-bd_sf"/>
</dbReference>
<dbReference type="InterPro" id="IPR000447">
    <property type="entry name" value="G3P_DH_FAD-dep"/>
</dbReference>
<dbReference type="Pfam" id="PF16901">
    <property type="entry name" value="DAO_C"/>
    <property type="match status" value="1"/>
</dbReference>
<name>A0A4R9JLB3_9LEPT</name>
<evidence type="ECO:0000256" key="5">
    <source>
        <dbReference type="ARBA" id="ARBA00022827"/>
    </source>
</evidence>
<evidence type="ECO:0000259" key="8">
    <source>
        <dbReference type="Pfam" id="PF16901"/>
    </source>
</evidence>
<dbReference type="Gene3D" id="3.30.9.10">
    <property type="entry name" value="D-Amino Acid Oxidase, subunit A, domain 2"/>
    <property type="match status" value="1"/>
</dbReference>
<protein>
    <submittedName>
        <fullName evidence="9">Glycerol-3-phosphate dehydrogenase/oxidase</fullName>
    </submittedName>
</protein>
<dbReference type="RefSeq" id="WP_135577090.1">
    <property type="nucleotide sequence ID" value="NZ_RQGA01000003.1"/>
</dbReference>